<proteinExistence type="inferred from homology"/>
<keyword evidence="12" id="KW-1185">Reference proteome</keyword>
<dbReference type="InterPro" id="IPR010920">
    <property type="entry name" value="LSM_dom_sf"/>
</dbReference>
<dbReference type="Gene3D" id="2.30.30.100">
    <property type="match status" value="1"/>
</dbReference>
<reference evidence="11" key="1">
    <citation type="submission" date="2022-07" db="EMBL/GenBank/DDBJ databases">
        <title>Phylogenomic reconstructions and comparative analyses of Kickxellomycotina fungi.</title>
        <authorList>
            <person name="Reynolds N.K."/>
            <person name="Stajich J.E."/>
            <person name="Barry K."/>
            <person name="Grigoriev I.V."/>
            <person name="Crous P."/>
            <person name="Smith M.E."/>
        </authorList>
    </citation>
    <scope>NUCLEOTIDE SEQUENCE</scope>
    <source>
        <strain evidence="11">IMI 214461</strain>
    </source>
</reference>
<keyword evidence="5" id="KW-0694">RNA-binding</keyword>
<evidence type="ECO:0000256" key="3">
    <source>
        <dbReference type="ARBA" id="ARBA00022664"/>
    </source>
</evidence>
<evidence type="ECO:0000256" key="6">
    <source>
        <dbReference type="ARBA" id="ARBA00023187"/>
    </source>
</evidence>
<sequence>MRGSGYYPRGGGAAANSRASSYHRGPGGNAHDDRDHKEKKKRDAIFDIKKYTDKQIRVKFMGGREVTGVLKGSDQLLNIVLDDAEETIRDPEGAEESSSGPRVRRVGLVVLRGPSIILVSPTDGSEEIENPFVQAE</sequence>
<keyword evidence="3" id="KW-0507">mRNA processing</keyword>
<evidence type="ECO:0000313" key="12">
    <source>
        <dbReference type="Proteomes" id="UP001150907"/>
    </source>
</evidence>
<feature type="compositionally biased region" description="Basic and acidic residues" evidence="9">
    <location>
        <begin position="30"/>
        <end position="43"/>
    </location>
</feature>
<keyword evidence="6" id="KW-0508">mRNA splicing</keyword>
<evidence type="ECO:0000256" key="1">
    <source>
        <dbReference type="ARBA" id="ARBA00004123"/>
    </source>
</evidence>
<dbReference type="SMART" id="SM00651">
    <property type="entry name" value="Sm"/>
    <property type="match status" value="1"/>
</dbReference>
<dbReference type="PANTHER" id="PTHR10553:SF5">
    <property type="entry name" value="U6 SNRNA-ASSOCIATED SM-LIKE PROTEIN LSM7"/>
    <property type="match status" value="1"/>
</dbReference>
<protein>
    <submittedName>
        <fullName evidence="11">U6 snRNP-associated protein Lsm7</fullName>
    </submittedName>
</protein>
<feature type="domain" description="Sm" evidence="10">
    <location>
        <begin position="43"/>
        <end position="125"/>
    </location>
</feature>
<evidence type="ECO:0000313" key="11">
    <source>
        <dbReference type="EMBL" id="KAJ1999662.1"/>
    </source>
</evidence>
<feature type="region of interest" description="Disordered" evidence="9">
    <location>
        <begin position="1"/>
        <end position="43"/>
    </location>
</feature>
<evidence type="ECO:0000259" key="10">
    <source>
        <dbReference type="PROSITE" id="PS52002"/>
    </source>
</evidence>
<accession>A0A9W8BG13</accession>
<evidence type="ECO:0000256" key="7">
    <source>
        <dbReference type="ARBA" id="ARBA00023242"/>
    </source>
</evidence>
<dbReference type="GO" id="GO:0000398">
    <property type="term" value="P:mRNA splicing, via spliceosome"/>
    <property type="evidence" value="ECO:0007669"/>
    <property type="project" value="InterPro"/>
</dbReference>
<dbReference type="OrthoDB" id="274944at2759"/>
<organism evidence="11 12">
    <name type="scientific">Coemansia thaxteri</name>
    <dbReference type="NCBI Taxonomy" id="2663907"/>
    <lineage>
        <taxon>Eukaryota</taxon>
        <taxon>Fungi</taxon>
        <taxon>Fungi incertae sedis</taxon>
        <taxon>Zoopagomycota</taxon>
        <taxon>Kickxellomycotina</taxon>
        <taxon>Kickxellomycetes</taxon>
        <taxon>Kickxellales</taxon>
        <taxon>Kickxellaceae</taxon>
        <taxon>Coemansia</taxon>
    </lineage>
</organism>
<dbReference type="GO" id="GO:0005689">
    <property type="term" value="C:U12-type spliceosomal complex"/>
    <property type="evidence" value="ECO:0007669"/>
    <property type="project" value="TreeGrafter"/>
</dbReference>
<comment type="caution">
    <text evidence="11">The sequence shown here is derived from an EMBL/GenBank/DDBJ whole genome shotgun (WGS) entry which is preliminary data.</text>
</comment>
<dbReference type="PROSITE" id="PS52002">
    <property type="entry name" value="SM"/>
    <property type="match status" value="1"/>
</dbReference>
<dbReference type="EMBL" id="JANBQF010000664">
    <property type="protein sequence ID" value="KAJ1999662.1"/>
    <property type="molecule type" value="Genomic_DNA"/>
</dbReference>
<evidence type="ECO:0000256" key="5">
    <source>
        <dbReference type="ARBA" id="ARBA00022884"/>
    </source>
</evidence>
<dbReference type="CDD" id="cd01729">
    <property type="entry name" value="LSm7"/>
    <property type="match status" value="1"/>
</dbReference>
<comment type="similarity">
    <text evidence="2">Belongs to the snRNP Sm proteins family.</text>
</comment>
<dbReference type="GO" id="GO:0071004">
    <property type="term" value="C:U2-type prespliceosome"/>
    <property type="evidence" value="ECO:0007669"/>
    <property type="project" value="TreeGrafter"/>
</dbReference>
<dbReference type="SUPFAM" id="SSF50182">
    <property type="entry name" value="Sm-like ribonucleoproteins"/>
    <property type="match status" value="1"/>
</dbReference>
<dbReference type="GO" id="GO:0003723">
    <property type="term" value="F:RNA binding"/>
    <property type="evidence" value="ECO:0007669"/>
    <property type="project" value="UniProtKB-KW"/>
</dbReference>
<dbReference type="InterPro" id="IPR047575">
    <property type="entry name" value="Sm"/>
</dbReference>
<dbReference type="GO" id="GO:0097526">
    <property type="term" value="C:spliceosomal tri-snRNP complex"/>
    <property type="evidence" value="ECO:0007669"/>
    <property type="project" value="TreeGrafter"/>
</dbReference>
<dbReference type="PIRSF" id="PIRSF037188">
    <property type="entry name" value="U6_snRNA_Lsm7"/>
    <property type="match status" value="1"/>
</dbReference>
<dbReference type="InterPro" id="IPR001163">
    <property type="entry name" value="Sm_dom_euk/arc"/>
</dbReference>
<evidence type="ECO:0000256" key="8">
    <source>
        <dbReference type="ARBA" id="ARBA00023274"/>
    </source>
</evidence>
<dbReference type="InterPro" id="IPR044641">
    <property type="entry name" value="Lsm7/SmG-like"/>
</dbReference>
<dbReference type="InterPro" id="IPR017132">
    <property type="entry name" value="Lsm7"/>
</dbReference>
<dbReference type="AlphaFoldDB" id="A0A9W8BG13"/>
<evidence type="ECO:0000256" key="2">
    <source>
        <dbReference type="ARBA" id="ARBA00006850"/>
    </source>
</evidence>
<evidence type="ECO:0000256" key="9">
    <source>
        <dbReference type="SAM" id="MobiDB-lite"/>
    </source>
</evidence>
<keyword evidence="8" id="KW-0687">Ribonucleoprotein</keyword>
<keyword evidence="4" id="KW-0747">Spliceosome</keyword>
<dbReference type="GO" id="GO:0005688">
    <property type="term" value="C:U6 snRNP"/>
    <property type="evidence" value="ECO:0007669"/>
    <property type="project" value="TreeGrafter"/>
</dbReference>
<evidence type="ECO:0000256" key="4">
    <source>
        <dbReference type="ARBA" id="ARBA00022728"/>
    </source>
</evidence>
<dbReference type="PANTHER" id="PTHR10553">
    <property type="entry name" value="SMALL NUCLEAR RIBONUCLEOPROTEIN"/>
    <property type="match status" value="1"/>
</dbReference>
<comment type="subcellular location">
    <subcellularLocation>
        <location evidence="1">Nucleus</location>
    </subcellularLocation>
</comment>
<gene>
    <name evidence="11" type="primary">lsm7</name>
    <name evidence="11" type="ORF">H4R26_004972</name>
</gene>
<dbReference type="GO" id="GO:0071013">
    <property type="term" value="C:catalytic step 2 spliceosome"/>
    <property type="evidence" value="ECO:0007669"/>
    <property type="project" value="TreeGrafter"/>
</dbReference>
<name>A0A9W8BG13_9FUNG</name>
<dbReference type="GO" id="GO:0000956">
    <property type="term" value="P:nuclear-transcribed mRNA catabolic process"/>
    <property type="evidence" value="ECO:0007669"/>
    <property type="project" value="InterPro"/>
</dbReference>
<keyword evidence="7" id="KW-0539">Nucleus</keyword>
<dbReference type="Proteomes" id="UP001150907">
    <property type="component" value="Unassembled WGS sequence"/>
</dbReference>
<dbReference type="GO" id="GO:1990726">
    <property type="term" value="C:Lsm1-7-Pat1 complex"/>
    <property type="evidence" value="ECO:0007669"/>
    <property type="project" value="TreeGrafter"/>
</dbReference>
<dbReference type="Pfam" id="PF01423">
    <property type="entry name" value="LSM"/>
    <property type="match status" value="1"/>
</dbReference>